<gene>
    <name evidence="2" type="ORF">SAMN02745111_01612</name>
</gene>
<protein>
    <submittedName>
        <fullName evidence="2">Uncharacterized protein</fullName>
    </submittedName>
</protein>
<dbReference type="EMBL" id="FUXZ01000009">
    <property type="protein sequence ID" value="SKA68586.1"/>
    <property type="molecule type" value="Genomic_DNA"/>
</dbReference>
<evidence type="ECO:0000313" key="3">
    <source>
        <dbReference type="Proteomes" id="UP000190814"/>
    </source>
</evidence>
<dbReference type="RefSeq" id="WP_078766469.1">
    <property type="nucleotide sequence ID" value="NZ_FUXZ01000009.1"/>
</dbReference>
<dbReference type="AlphaFoldDB" id="A0A1T4VUF1"/>
<keyword evidence="1" id="KW-0812">Transmembrane</keyword>
<proteinExistence type="predicted"/>
<keyword evidence="1" id="KW-0472">Membrane</keyword>
<feature type="transmembrane region" description="Helical" evidence="1">
    <location>
        <begin position="12"/>
        <end position="31"/>
    </location>
</feature>
<reference evidence="2 3" key="1">
    <citation type="submission" date="2017-02" db="EMBL/GenBank/DDBJ databases">
        <authorList>
            <person name="Peterson S.W."/>
        </authorList>
    </citation>
    <scope>NUCLEOTIDE SEQUENCE [LARGE SCALE GENOMIC DNA]</scope>
    <source>
        <strain evidence="2 3">ATCC 35992</strain>
    </source>
</reference>
<keyword evidence="3" id="KW-1185">Reference proteome</keyword>
<dbReference type="STRING" id="39495.SAMN02745111_01612"/>
<keyword evidence="1" id="KW-1133">Transmembrane helix</keyword>
<evidence type="ECO:0000313" key="2">
    <source>
        <dbReference type="EMBL" id="SKA68586.1"/>
    </source>
</evidence>
<name>A0A1T4VUF1_9FIRM</name>
<organism evidence="2 3">
    <name type="scientific">Eubacterium uniforme</name>
    <dbReference type="NCBI Taxonomy" id="39495"/>
    <lineage>
        <taxon>Bacteria</taxon>
        <taxon>Bacillati</taxon>
        <taxon>Bacillota</taxon>
        <taxon>Clostridia</taxon>
        <taxon>Eubacteriales</taxon>
        <taxon>Eubacteriaceae</taxon>
        <taxon>Eubacterium</taxon>
    </lineage>
</organism>
<evidence type="ECO:0000256" key="1">
    <source>
        <dbReference type="SAM" id="Phobius"/>
    </source>
</evidence>
<dbReference type="Proteomes" id="UP000190814">
    <property type="component" value="Unassembled WGS sequence"/>
</dbReference>
<accession>A0A1T4VUF1</accession>
<sequence>MKKKEAGMGSVYLILAIFMVAVIGMVVFFNMKNNLNGGSTVEIQSGHMVKGSEAWVNFMSRTKIGRKESIKVKFLTDGGSVSHAAVIKYDKGKYTYTDKNGDTYSNRYLLDVSGREPVTEKNVRYICLADNEYSFSQMVYGEAEKGKSSKPFMVLMTLSVESMQPEQ</sequence>